<accession>A0A540WNW6</accession>
<keyword evidence="2" id="KW-1185">Reference proteome</keyword>
<reference evidence="1 2" key="1">
    <citation type="submission" date="2019-06" db="EMBL/GenBank/DDBJ databases">
        <authorList>
            <person name="Livingstone P."/>
            <person name="Whitworth D."/>
        </authorList>
    </citation>
    <scope>NUCLEOTIDE SEQUENCE [LARGE SCALE GENOMIC DNA]</scope>
    <source>
        <strain evidence="1 2">AM401</strain>
    </source>
</reference>
<dbReference type="RefSeq" id="WP_220137934.1">
    <property type="nucleotide sequence ID" value="NZ_VIFM01000234.1"/>
</dbReference>
<evidence type="ECO:0000313" key="1">
    <source>
        <dbReference type="EMBL" id="TQF10708.1"/>
    </source>
</evidence>
<evidence type="ECO:0008006" key="3">
    <source>
        <dbReference type="Google" id="ProtNLM"/>
    </source>
</evidence>
<dbReference type="NCBIfam" id="TIGR04141">
    <property type="entry name" value="TIGR04141 family sporadically distributed protein"/>
    <property type="match status" value="1"/>
</dbReference>
<dbReference type="Proteomes" id="UP000315369">
    <property type="component" value="Unassembled WGS sequence"/>
</dbReference>
<dbReference type="AlphaFoldDB" id="A0A540WNW6"/>
<proteinExistence type="predicted"/>
<organism evidence="1 2">
    <name type="scientific">Myxococcus llanfairpwllgwyngyllgogerychwyrndrobwllllantysiliogogogochensis</name>
    <dbReference type="NCBI Taxonomy" id="2590453"/>
    <lineage>
        <taxon>Bacteria</taxon>
        <taxon>Pseudomonadati</taxon>
        <taxon>Myxococcota</taxon>
        <taxon>Myxococcia</taxon>
        <taxon>Myxococcales</taxon>
        <taxon>Cystobacterineae</taxon>
        <taxon>Myxococcaceae</taxon>
        <taxon>Myxococcus</taxon>
    </lineage>
</organism>
<gene>
    <name evidence="1" type="ORF">FJV41_37995</name>
</gene>
<evidence type="ECO:0000313" key="2">
    <source>
        <dbReference type="Proteomes" id="UP000315369"/>
    </source>
</evidence>
<dbReference type="InterPro" id="IPR026487">
    <property type="entry name" value="CHP04141"/>
</dbReference>
<comment type="caution">
    <text evidence="1">The sequence shown here is derived from an EMBL/GenBank/DDBJ whole genome shotgun (WGS) entry which is preliminary data.</text>
</comment>
<name>A0A540WNW6_9BACT</name>
<sequence length="529" mass="60351">MAMQKSRARVRHLTALLIKDEFKKPEDCLKDVSAVEKVELSARLSYSADFYLQAKKARSPPWMEFLEKIVAKKLPTLKNQNVCGVFFVRLKKRIVAFTQGHGRNLLRADCFERDFGLKVVLNSVDPTQLRSVDARKVEDLTTQTRKQLSRNSPLDAFALNLNQDILRVIAGKPKSEEFAKLIVGSDSLSLSAKVEVEQLGEKSEELFAAYQSQEYKKHFPWFDHLRSVRDQAVMGELNRRLIEKIQAGPADALHLATPEVIDWSESSGLSFSTEADPMPRHDLLIEDYLKTKDETVSVADLKRDHVQVHFGAANAPVSKWSVYDSIVFEAEEKGEVFVLSGGDWFRVAKRFADEVRDRVGTIKKSTLVLPAAKSTDREDDYNFNVAKSRGFILMDKKNSYVAEGKTSIEVCDLLTKDRQFVHVKRKTRSSTLSHLFSQGVVSADAFWMDQEFRNHARNHVLKIHPTLKSLIPQERPNPAEFEVVFAVITKSNPKWPHSLPFFSQLNLSYAHDRLERMGYRVSLLRIDEV</sequence>
<protein>
    <recommendedName>
        <fullName evidence="3">Sporadically distributed protein, TIGR04141 family</fullName>
    </recommendedName>
</protein>
<dbReference type="Pfam" id="PF19614">
    <property type="entry name" value="DUF6119"/>
    <property type="match status" value="1"/>
</dbReference>
<dbReference type="EMBL" id="VIFM01000234">
    <property type="protein sequence ID" value="TQF10708.1"/>
    <property type="molecule type" value="Genomic_DNA"/>
</dbReference>